<protein>
    <submittedName>
        <fullName evidence="3">Iwr1 domain-containing protein</fullName>
    </submittedName>
</protein>
<name>A0A183A3H7_9TREM</name>
<dbReference type="Proteomes" id="UP000272942">
    <property type="component" value="Unassembled WGS sequence"/>
</dbReference>
<proteinExistence type="predicted"/>
<dbReference type="EMBL" id="UZAN01010208">
    <property type="protein sequence ID" value="VDP40350.1"/>
    <property type="molecule type" value="Genomic_DNA"/>
</dbReference>
<reference evidence="3" key="1">
    <citation type="submission" date="2016-06" db="UniProtKB">
        <authorList>
            <consortium name="WormBaseParasite"/>
        </authorList>
    </citation>
    <scope>IDENTIFICATION</scope>
</reference>
<dbReference type="WBParaSite" id="ECPE_0000151201-mRNA-1">
    <property type="protein sequence ID" value="ECPE_0000151201-mRNA-1"/>
    <property type="gene ID" value="ECPE_0000151201"/>
</dbReference>
<organism evidence="3">
    <name type="scientific">Echinostoma caproni</name>
    <dbReference type="NCBI Taxonomy" id="27848"/>
    <lineage>
        <taxon>Eukaryota</taxon>
        <taxon>Metazoa</taxon>
        <taxon>Spiralia</taxon>
        <taxon>Lophotrochozoa</taxon>
        <taxon>Platyhelminthes</taxon>
        <taxon>Trematoda</taxon>
        <taxon>Digenea</taxon>
        <taxon>Plagiorchiida</taxon>
        <taxon>Echinostomata</taxon>
        <taxon>Echinostomatoidea</taxon>
        <taxon>Echinostomatidae</taxon>
        <taxon>Echinostoma</taxon>
    </lineage>
</organism>
<evidence type="ECO:0000313" key="1">
    <source>
        <dbReference type="EMBL" id="VDP40350.1"/>
    </source>
</evidence>
<keyword evidence="2" id="KW-1185">Reference proteome</keyword>
<gene>
    <name evidence="1" type="ORF">ECPE_LOCUS1512</name>
</gene>
<dbReference type="AlphaFoldDB" id="A0A183A3H7"/>
<evidence type="ECO:0000313" key="3">
    <source>
        <dbReference type="WBParaSite" id="ECPE_0000151201-mRNA-1"/>
    </source>
</evidence>
<sequence>PGEGFQDFSPPSTESSYQDIIHYVTGDVDDDDVAFLALTDSTDTESEFGLPLSEFMDFDDEDDEEFDPR</sequence>
<reference evidence="1 2" key="2">
    <citation type="submission" date="2018-11" db="EMBL/GenBank/DDBJ databases">
        <authorList>
            <consortium name="Pathogen Informatics"/>
        </authorList>
    </citation>
    <scope>NUCLEOTIDE SEQUENCE [LARGE SCALE GENOMIC DNA]</scope>
    <source>
        <strain evidence="1 2">Egypt</strain>
    </source>
</reference>
<accession>A0A183A3H7</accession>
<evidence type="ECO:0000313" key="2">
    <source>
        <dbReference type="Proteomes" id="UP000272942"/>
    </source>
</evidence>